<dbReference type="Proteomes" id="UP001634393">
    <property type="component" value="Unassembled WGS sequence"/>
</dbReference>
<dbReference type="PANTHER" id="PTHR44191:SF26">
    <property type="entry name" value="TRANSCRIPTION FACTOR KUA1"/>
    <property type="match status" value="1"/>
</dbReference>
<dbReference type="Gene3D" id="1.10.10.60">
    <property type="entry name" value="Homeodomain-like"/>
    <property type="match status" value="1"/>
</dbReference>
<evidence type="ECO:0000256" key="2">
    <source>
        <dbReference type="ARBA" id="ARBA00023015"/>
    </source>
</evidence>
<reference evidence="9 10" key="1">
    <citation type="submission" date="2024-12" db="EMBL/GenBank/DDBJ databases">
        <title>The unique morphological basis and parallel evolutionary history of personate flowers in Penstemon.</title>
        <authorList>
            <person name="Depatie T.H."/>
            <person name="Wessinger C.A."/>
        </authorList>
    </citation>
    <scope>NUCLEOTIDE SEQUENCE [LARGE SCALE GENOMIC DNA]</scope>
    <source>
        <strain evidence="9">WTNN_2</strain>
        <tissue evidence="9">Leaf</tissue>
    </source>
</reference>
<gene>
    <name evidence="9" type="ORF">ACJIZ3_020429</name>
</gene>
<evidence type="ECO:0000313" key="9">
    <source>
        <dbReference type="EMBL" id="KAL3824400.1"/>
    </source>
</evidence>
<dbReference type="InterPro" id="IPR006447">
    <property type="entry name" value="Myb_dom_plants"/>
</dbReference>
<dbReference type="InterPro" id="IPR009057">
    <property type="entry name" value="Homeodomain-like_sf"/>
</dbReference>
<evidence type="ECO:0000313" key="10">
    <source>
        <dbReference type="Proteomes" id="UP001634393"/>
    </source>
</evidence>
<dbReference type="PANTHER" id="PTHR44191">
    <property type="entry name" value="TRANSCRIPTION FACTOR KUA1"/>
    <property type="match status" value="1"/>
</dbReference>
<dbReference type="InterPro" id="IPR052245">
    <property type="entry name" value="Plant_Stress_Dev_TF"/>
</dbReference>
<name>A0ABD3SIV9_9LAMI</name>
<dbReference type="GO" id="GO:0003677">
    <property type="term" value="F:DNA binding"/>
    <property type="evidence" value="ECO:0007669"/>
    <property type="project" value="UniProtKB-KW"/>
</dbReference>
<dbReference type="PROSITE" id="PS50090">
    <property type="entry name" value="MYB_LIKE"/>
    <property type="match status" value="1"/>
</dbReference>
<comment type="subcellular location">
    <subcellularLocation>
        <location evidence="1">Nucleus</location>
    </subcellularLocation>
</comment>
<keyword evidence="3" id="KW-0238">DNA-binding</keyword>
<evidence type="ECO:0000259" key="8">
    <source>
        <dbReference type="PROSITE" id="PS51294"/>
    </source>
</evidence>
<keyword evidence="10" id="KW-1185">Reference proteome</keyword>
<evidence type="ECO:0000256" key="1">
    <source>
        <dbReference type="ARBA" id="ARBA00004123"/>
    </source>
</evidence>
<proteinExistence type="predicted"/>
<accession>A0ABD3SIV9</accession>
<sequence length="247" mass="27407">MTRRCSLCSSPGHSKRTCSMRTPCSGAGVKLFGVRLTDVHGIKKSASMGNLSHYSAPTAGPPDGGYHSDGPPRRKKGTPWTEEEHRQFLAGLQNLGKGYWKGISENYVPSRTPSQIASHAQKYFIRQSNTSTRKRRSSLFDMGSRKETRSPWVPLVFSSSQASSIINPKPRLDLSLKPDLTPSPFQQWPPTLSSFKNYGEGSSHHQILRPNPDAPKELVDLSRLSLEERETVKTEPTLLSLRLPGQP</sequence>
<dbReference type="CDD" id="cd00167">
    <property type="entry name" value="SANT"/>
    <property type="match status" value="1"/>
</dbReference>
<dbReference type="SMART" id="SM00717">
    <property type="entry name" value="SANT"/>
    <property type="match status" value="1"/>
</dbReference>
<evidence type="ECO:0000256" key="6">
    <source>
        <dbReference type="SAM" id="MobiDB-lite"/>
    </source>
</evidence>
<keyword evidence="5" id="KW-0539">Nucleus</keyword>
<dbReference type="NCBIfam" id="TIGR01557">
    <property type="entry name" value="myb_SHAQKYF"/>
    <property type="match status" value="1"/>
</dbReference>
<comment type="caution">
    <text evidence="9">The sequence shown here is derived from an EMBL/GenBank/DDBJ whole genome shotgun (WGS) entry which is preliminary data.</text>
</comment>
<dbReference type="PROSITE" id="PS51294">
    <property type="entry name" value="HTH_MYB"/>
    <property type="match status" value="1"/>
</dbReference>
<organism evidence="9 10">
    <name type="scientific">Penstemon smallii</name>
    <dbReference type="NCBI Taxonomy" id="265156"/>
    <lineage>
        <taxon>Eukaryota</taxon>
        <taxon>Viridiplantae</taxon>
        <taxon>Streptophyta</taxon>
        <taxon>Embryophyta</taxon>
        <taxon>Tracheophyta</taxon>
        <taxon>Spermatophyta</taxon>
        <taxon>Magnoliopsida</taxon>
        <taxon>eudicotyledons</taxon>
        <taxon>Gunneridae</taxon>
        <taxon>Pentapetalae</taxon>
        <taxon>asterids</taxon>
        <taxon>lamiids</taxon>
        <taxon>Lamiales</taxon>
        <taxon>Plantaginaceae</taxon>
        <taxon>Cheloneae</taxon>
        <taxon>Penstemon</taxon>
    </lineage>
</organism>
<dbReference type="GO" id="GO:0006355">
    <property type="term" value="P:regulation of DNA-templated transcription"/>
    <property type="evidence" value="ECO:0007669"/>
    <property type="project" value="UniProtKB-ARBA"/>
</dbReference>
<feature type="domain" description="HTH myb-type" evidence="8">
    <location>
        <begin position="74"/>
        <end position="128"/>
    </location>
</feature>
<dbReference type="GO" id="GO:0005634">
    <property type="term" value="C:nucleus"/>
    <property type="evidence" value="ECO:0007669"/>
    <property type="project" value="UniProtKB-SubCell"/>
</dbReference>
<keyword evidence="4" id="KW-0804">Transcription</keyword>
<dbReference type="FunFam" id="1.10.10.60:FF:000009">
    <property type="entry name" value="transcription factor MYB1R1"/>
    <property type="match status" value="1"/>
</dbReference>
<dbReference type="Pfam" id="PF00249">
    <property type="entry name" value="Myb_DNA-binding"/>
    <property type="match status" value="1"/>
</dbReference>
<dbReference type="InterPro" id="IPR001005">
    <property type="entry name" value="SANT/Myb"/>
</dbReference>
<dbReference type="SUPFAM" id="SSF46689">
    <property type="entry name" value="Homeodomain-like"/>
    <property type="match status" value="1"/>
</dbReference>
<protein>
    <submittedName>
        <fullName evidence="9">Uncharacterized protein</fullName>
    </submittedName>
</protein>
<dbReference type="InterPro" id="IPR017930">
    <property type="entry name" value="Myb_dom"/>
</dbReference>
<evidence type="ECO:0000256" key="4">
    <source>
        <dbReference type="ARBA" id="ARBA00023163"/>
    </source>
</evidence>
<evidence type="ECO:0000256" key="5">
    <source>
        <dbReference type="ARBA" id="ARBA00023242"/>
    </source>
</evidence>
<dbReference type="AlphaFoldDB" id="A0ABD3SIV9"/>
<dbReference type="EMBL" id="JBJXBP010000006">
    <property type="protein sequence ID" value="KAL3824400.1"/>
    <property type="molecule type" value="Genomic_DNA"/>
</dbReference>
<evidence type="ECO:0000256" key="3">
    <source>
        <dbReference type="ARBA" id="ARBA00023125"/>
    </source>
</evidence>
<feature type="region of interest" description="Disordered" evidence="6">
    <location>
        <begin position="52"/>
        <end position="82"/>
    </location>
</feature>
<keyword evidence="2" id="KW-0805">Transcription regulation</keyword>
<feature type="domain" description="Myb-like" evidence="7">
    <location>
        <begin position="72"/>
        <end position="124"/>
    </location>
</feature>
<evidence type="ECO:0000259" key="7">
    <source>
        <dbReference type="PROSITE" id="PS50090"/>
    </source>
</evidence>